<dbReference type="Proteomes" id="UP000610594">
    <property type="component" value="Unassembled WGS sequence"/>
</dbReference>
<evidence type="ECO:0000259" key="1">
    <source>
        <dbReference type="Pfam" id="PF13946"/>
    </source>
</evidence>
<accession>A0ABX0MWT7</accession>
<evidence type="ECO:0000313" key="2">
    <source>
        <dbReference type="EMBL" id="NHZ67163.1"/>
    </source>
</evidence>
<protein>
    <submittedName>
        <fullName evidence="2">DUF4214 domain-containing protein</fullName>
    </submittedName>
</protein>
<keyword evidence="3" id="KW-1185">Reference proteome</keyword>
<dbReference type="InterPro" id="IPR038255">
    <property type="entry name" value="PBS_linker_sf"/>
</dbReference>
<reference evidence="2 3" key="1">
    <citation type="submission" date="2019-10" db="EMBL/GenBank/DDBJ databases">
        <title>Taxonomy of Antarctic Massilia spp.: description of Massilia rubra sp. nov., Massilia aquatica sp. nov., Massilia mucilaginosa sp. nov., Massilia frigida sp. nov. isolated from streams, lakes and regoliths.</title>
        <authorList>
            <person name="Holochova P."/>
            <person name="Sedlacek I."/>
            <person name="Kralova S."/>
            <person name="Maslanova I."/>
            <person name="Busse H.-J."/>
            <person name="Stankova E."/>
            <person name="Vrbovska V."/>
            <person name="Kovarovic V."/>
            <person name="Bartak M."/>
            <person name="Svec P."/>
            <person name="Pantucek R."/>
        </authorList>
    </citation>
    <scope>NUCLEOTIDE SEQUENCE [LARGE SCALE GENOMIC DNA]</scope>
    <source>
        <strain evidence="2 3">CCM 8694</strain>
    </source>
</reference>
<dbReference type="InterPro" id="IPR025282">
    <property type="entry name" value="DUF4214"/>
</dbReference>
<organism evidence="2 3">
    <name type="scientific">Massilia genomosp. 1</name>
    <dbReference type="NCBI Taxonomy" id="2609280"/>
    <lineage>
        <taxon>Bacteria</taxon>
        <taxon>Pseudomonadati</taxon>
        <taxon>Pseudomonadota</taxon>
        <taxon>Betaproteobacteria</taxon>
        <taxon>Burkholderiales</taxon>
        <taxon>Oxalobacteraceae</taxon>
        <taxon>Telluria group</taxon>
        <taxon>Massilia</taxon>
    </lineage>
</organism>
<evidence type="ECO:0000313" key="3">
    <source>
        <dbReference type="Proteomes" id="UP000610594"/>
    </source>
</evidence>
<name>A0ABX0MWT7_9BURK</name>
<proteinExistence type="predicted"/>
<comment type="caution">
    <text evidence="2">The sequence shown here is derived from an EMBL/GenBank/DDBJ whole genome shotgun (WGS) entry which is preliminary data.</text>
</comment>
<dbReference type="Pfam" id="PF13946">
    <property type="entry name" value="DUF4214"/>
    <property type="match status" value="1"/>
</dbReference>
<sequence>MSDNTGADGIQFFSSIYRLKFTDVSVALDLDGNAGKVYRLYQAAFNRVPDLGGLGFWIERMDNGATLQAIAGGFIGSAEFTTLYGANPSNEVFLTKLYYNVLHRTPDQGGYNSWLGVLNNGTPRAEVLTAFSESAENKAQVAVVISGGIAYTPYG</sequence>
<dbReference type="EMBL" id="WHJF01000324">
    <property type="protein sequence ID" value="NHZ67163.1"/>
    <property type="molecule type" value="Genomic_DNA"/>
</dbReference>
<dbReference type="Gene3D" id="1.10.3130.20">
    <property type="entry name" value="Phycobilisome linker domain"/>
    <property type="match status" value="1"/>
</dbReference>
<feature type="domain" description="DUF4214" evidence="1">
    <location>
        <begin position="72"/>
        <end position="140"/>
    </location>
</feature>
<dbReference type="RefSeq" id="WP_167241421.1">
    <property type="nucleotide sequence ID" value="NZ_WHJF01000324.1"/>
</dbReference>
<gene>
    <name evidence="2" type="ORF">F1735_33755</name>
</gene>